<keyword evidence="1" id="KW-0805">Transcription regulation</keyword>
<evidence type="ECO:0000256" key="4">
    <source>
        <dbReference type="PROSITE-ProRule" id="PRU00335"/>
    </source>
</evidence>
<accession>A0ABW4JTD3</accession>
<evidence type="ECO:0000256" key="5">
    <source>
        <dbReference type="SAM" id="MobiDB-lite"/>
    </source>
</evidence>
<dbReference type="Gene3D" id="1.10.10.60">
    <property type="entry name" value="Homeodomain-like"/>
    <property type="match status" value="1"/>
</dbReference>
<dbReference type="PANTHER" id="PTHR47506:SF1">
    <property type="entry name" value="HTH-TYPE TRANSCRIPTIONAL REGULATOR YJDC"/>
    <property type="match status" value="1"/>
</dbReference>
<proteinExistence type="predicted"/>
<dbReference type="RefSeq" id="WP_149891405.1">
    <property type="nucleotide sequence ID" value="NZ_JBHUFA010000001.1"/>
</dbReference>
<evidence type="ECO:0000259" key="6">
    <source>
        <dbReference type="PROSITE" id="PS50977"/>
    </source>
</evidence>
<feature type="region of interest" description="Disordered" evidence="5">
    <location>
        <begin position="1"/>
        <end position="29"/>
    </location>
</feature>
<evidence type="ECO:0000256" key="2">
    <source>
        <dbReference type="ARBA" id="ARBA00023125"/>
    </source>
</evidence>
<dbReference type="SUPFAM" id="SSF46689">
    <property type="entry name" value="Homeodomain-like"/>
    <property type="match status" value="1"/>
</dbReference>
<feature type="DNA-binding region" description="H-T-H motif" evidence="4">
    <location>
        <begin position="51"/>
        <end position="70"/>
    </location>
</feature>
<dbReference type="PRINTS" id="PR00455">
    <property type="entry name" value="HTHTETR"/>
</dbReference>
<dbReference type="PROSITE" id="PS50977">
    <property type="entry name" value="HTH_TETR_2"/>
    <property type="match status" value="1"/>
</dbReference>
<organism evidence="7 8">
    <name type="scientific">Roseibium aestuarii</name>
    <dbReference type="NCBI Taxonomy" id="2600299"/>
    <lineage>
        <taxon>Bacteria</taxon>
        <taxon>Pseudomonadati</taxon>
        <taxon>Pseudomonadota</taxon>
        <taxon>Alphaproteobacteria</taxon>
        <taxon>Hyphomicrobiales</taxon>
        <taxon>Stappiaceae</taxon>
        <taxon>Roseibium</taxon>
    </lineage>
</organism>
<gene>
    <name evidence="7" type="ORF">ACFSC7_04560</name>
</gene>
<protein>
    <submittedName>
        <fullName evidence="7">TetR/AcrR family transcriptional regulator</fullName>
    </submittedName>
</protein>
<dbReference type="Proteomes" id="UP001597327">
    <property type="component" value="Unassembled WGS sequence"/>
</dbReference>
<dbReference type="PANTHER" id="PTHR47506">
    <property type="entry name" value="TRANSCRIPTIONAL REGULATORY PROTEIN"/>
    <property type="match status" value="1"/>
</dbReference>
<comment type="caution">
    <text evidence="7">The sequence shown here is derived from an EMBL/GenBank/DDBJ whole genome shotgun (WGS) entry which is preliminary data.</text>
</comment>
<dbReference type="Pfam" id="PF00440">
    <property type="entry name" value="TetR_N"/>
    <property type="match status" value="1"/>
</dbReference>
<feature type="domain" description="HTH tetR-type" evidence="6">
    <location>
        <begin position="28"/>
        <end position="88"/>
    </location>
</feature>
<sequence length="204" mass="22044">MTKHTTASSCSSETRDRTPRPGPGRPRAFDEDQVLDAALQVFWTNGFEATSLDDLTSAMGLSRSSFYAAFGSKQGVLMAVLRNYSASALRQLDELTRLPREEAPMAMLEAISLPKEGPRGCMLVNCIAELAPHHAEVAEIGRTHLQRIEDLFAKALDPQDPERARDKARALSALAIGTLTLRKSGLPPDQIAHALAAARGIVAP</sequence>
<dbReference type="InterPro" id="IPR009057">
    <property type="entry name" value="Homeodomain-like_sf"/>
</dbReference>
<dbReference type="Gene3D" id="1.10.357.10">
    <property type="entry name" value="Tetracycline Repressor, domain 2"/>
    <property type="match status" value="1"/>
</dbReference>
<dbReference type="EMBL" id="JBHUFA010000001">
    <property type="protein sequence ID" value="MFD1694777.1"/>
    <property type="molecule type" value="Genomic_DNA"/>
</dbReference>
<keyword evidence="3" id="KW-0804">Transcription</keyword>
<evidence type="ECO:0000256" key="1">
    <source>
        <dbReference type="ARBA" id="ARBA00023015"/>
    </source>
</evidence>
<dbReference type="InterPro" id="IPR036271">
    <property type="entry name" value="Tet_transcr_reg_TetR-rel_C_sf"/>
</dbReference>
<keyword evidence="8" id="KW-1185">Reference proteome</keyword>
<name>A0ABW4JTD3_9HYPH</name>
<evidence type="ECO:0000256" key="3">
    <source>
        <dbReference type="ARBA" id="ARBA00023163"/>
    </source>
</evidence>
<dbReference type="SUPFAM" id="SSF48498">
    <property type="entry name" value="Tetracyclin repressor-like, C-terminal domain"/>
    <property type="match status" value="1"/>
</dbReference>
<reference evidence="8" key="1">
    <citation type="journal article" date="2019" name="Int. J. Syst. Evol. Microbiol.">
        <title>The Global Catalogue of Microorganisms (GCM) 10K type strain sequencing project: providing services to taxonomists for standard genome sequencing and annotation.</title>
        <authorList>
            <consortium name="The Broad Institute Genomics Platform"/>
            <consortium name="The Broad Institute Genome Sequencing Center for Infectious Disease"/>
            <person name="Wu L."/>
            <person name="Ma J."/>
        </authorList>
    </citation>
    <scope>NUCLEOTIDE SEQUENCE [LARGE SCALE GENOMIC DNA]</scope>
    <source>
        <strain evidence="8">JCM 3369</strain>
    </source>
</reference>
<evidence type="ECO:0000313" key="8">
    <source>
        <dbReference type="Proteomes" id="UP001597327"/>
    </source>
</evidence>
<dbReference type="InterPro" id="IPR001647">
    <property type="entry name" value="HTH_TetR"/>
</dbReference>
<evidence type="ECO:0000313" key="7">
    <source>
        <dbReference type="EMBL" id="MFD1694777.1"/>
    </source>
</evidence>
<keyword evidence="2 4" id="KW-0238">DNA-binding</keyword>
<feature type="compositionally biased region" description="Polar residues" evidence="5">
    <location>
        <begin position="1"/>
        <end position="12"/>
    </location>
</feature>